<protein>
    <submittedName>
        <fullName evidence="4">Diguanylate cyclase</fullName>
    </submittedName>
</protein>
<feature type="transmembrane region" description="Helical" evidence="1">
    <location>
        <begin position="39"/>
        <end position="59"/>
    </location>
</feature>
<comment type="caution">
    <text evidence="4">The sequence shown here is derived from an EMBL/GenBank/DDBJ whole genome shotgun (WGS) entry which is preliminary data.</text>
</comment>
<dbReference type="EMBL" id="MKEK01000001">
    <property type="protein sequence ID" value="OEY68990.1"/>
    <property type="molecule type" value="Genomic_DNA"/>
</dbReference>
<dbReference type="OrthoDB" id="8553030at2"/>
<keyword evidence="1" id="KW-1133">Transmembrane helix</keyword>
<feature type="transmembrane region" description="Helical" evidence="1">
    <location>
        <begin position="109"/>
        <end position="127"/>
    </location>
</feature>
<dbReference type="Gene3D" id="3.20.20.450">
    <property type="entry name" value="EAL domain"/>
    <property type="match status" value="1"/>
</dbReference>
<feature type="domain" description="GGDEF" evidence="3">
    <location>
        <begin position="270"/>
        <end position="402"/>
    </location>
</feature>
<feature type="transmembrane region" description="Helical" evidence="1">
    <location>
        <begin position="139"/>
        <end position="158"/>
    </location>
</feature>
<evidence type="ECO:0000259" key="3">
    <source>
        <dbReference type="PROSITE" id="PS50887"/>
    </source>
</evidence>
<gene>
    <name evidence="4" type="ORF">BI198_04960</name>
</gene>
<dbReference type="InterPro" id="IPR050706">
    <property type="entry name" value="Cyclic-di-GMP_PDE-like"/>
</dbReference>
<keyword evidence="5" id="KW-1185">Reference proteome</keyword>
<evidence type="ECO:0000313" key="4">
    <source>
        <dbReference type="EMBL" id="OEY68990.1"/>
    </source>
</evidence>
<dbReference type="GO" id="GO:0071111">
    <property type="term" value="F:cyclic-guanylate-specific phosphodiesterase activity"/>
    <property type="evidence" value="ECO:0007669"/>
    <property type="project" value="InterPro"/>
</dbReference>
<dbReference type="InterPro" id="IPR043128">
    <property type="entry name" value="Rev_trsase/Diguanyl_cyclase"/>
</dbReference>
<sequence length="670" mass="76277">MTVEIFARLTVYSTQLGVALLLSYMLWQFSRIYRQSYIQSWLLAFTAFSLYQACIIWRQGGLSNAFLNAGLNIVVVAASYSFAVFLLLGMLQTRPALDKISRYFTPRKLIVSAILAGAFSVLPFYIFDGLANWQDYFQADLRIFIMGVFLLIAALGLWQQLEKSLGQRLSVMSMLGWGALYIYFSLWLMFTPDRVMSIERVLIFKSIELFLLCSMGLALLIWLQEHERNNNKQLTKKTLYLDTHDQLTGALNREALLLQLDMQLQIQQDKPVYLLMLGLDKFKTVNESVGIKQGDKILRLLVERFSRSIIKPVLIARTGGDIFALVITDVANDKQLQFTLEHITQLVEKNFVLDSGVLQLSCSIGFSCYPGHAATADTLLQKANIAFHQAKRIQNPWLAYQPGMEDETTRLISWENDIFAAMEQSQLVLYFQPQLCLHQNKLDGFEVLIRWQHPTKGLLMPGDFLPYVEQLGLSRQLDVWILQQAIKTLQRWQQQNVFIPLAVNMSPLHFQQEGLKAKIQQFLLQYNVSPQMLELEITENTAMHDMEIGSNLVIELQQMGIRVSIDDFGTGYSSLAYLRQMPIDKIKIDRSFIAEMAKNDSDMMIVKTMIQLAHGLGKRILAEGVEAEVQLDLLRSMGCDAVQGYYYARPLAEVDALAFSAALASEVKKA</sequence>
<dbReference type="PROSITE" id="PS50883">
    <property type="entry name" value="EAL"/>
    <property type="match status" value="1"/>
</dbReference>
<dbReference type="CDD" id="cd01948">
    <property type="entry name" value="EAL"/>
    <property type="match status" value="1"/>
</dbReference>
<accession>A0A1E7Q4F1</accession>
<dbReference type="AlphaFoldDB" id="A0A1E7Q4F1"/>
<feature type="domain" description="EAL" evidence="2">
    <location>
        <begin position="411"/>
        <end position="664"/>
    </location>
</feature>
<dbReference type="Proteomes" id="UP000242258">
    <property type="component" value="Unassembled WGS sequence"/>
</dbReference>
<name>A0A1E7Q4F1_9GAMM</name>
<evidence type="ECO:0000256" key="1">
    <source>
        <dbReference type="SAM" id="Phobius"/>
    </source>
</evidence>
<dbReference type="PANTHER" id="PTHR33121:SF70">
    <property type="entry name" value="SIGNALING PROTEIN YKOW"/>
    <property type="match status" value="1"/>
</dbReference>
<dbReference type="InterPro" id="IPR000160">
    <property type="entry name" value="GGDEF_dom"/>
</dbReference>
<dbReference type="SUPFAM" id="SSF141868">
    <property type="entry name" value="EAL domain-like"/>
    <property type="match status" value="1"/>
</dbReference>
<dbReference type="Pfam" id="PF00563">
    <property type="entry name" value="EAL"/>
    <property type="match status" value="1"/>
</dbReference>
<dbReference type="NCBIfam" id="TIGR00254">
    <property type="entry name" value="GGDEF"/>
    <property type="match status" value="1"/>
</dbReference>
<dbReference type="STRING" id="1628148.BI198_04960"/>
<feature type="transmembrane region" description="Helical" evidence="1">
    <location>
        <begin position="65"/>
        <end position="88"/>
    </location>
</feature>
<dbReference type="SMART" id="SM00267">
    <property type="entry name" value="GGDEF"/>
    <property type="match status" value="1"/>
</dbReference>
<reference evidence="5" key="1">
    <citation type="submission" date="2016-09" db="EMBL/GenBank/DDBJ databases">
        <authorList>
            <person name="Wan X."/>
            <person name="Hou S."/>
        </authorList>
    </citation>
    <scope>NUCLEOTIDE SEQUENCE [LARGE SCALE GENOMIC DNA]</scope>
    <source>
        <strain evidence="5">KH87</strain>
    </source>
</reference>
<organism evidence="4 5">
    <name type="scientific">Rheinheimera salexigens</name>
    <dbReference type="NCBI Taxonomy" id="1628148"/>
    <lineage>
        <taxon>Bacteria</taxon>
        <taxon>Pseudomonadati</taxon>
        <taxon>Pseudomonadota</taxon>
        <taxon>Gammaproteobacteria</taxon>
        <taxon>Chromatiales</taxon>
        <taxon>Chromatiaceae</taxon>
        <taxon>Rheinheimera</taxon>
    </lineage>
</organism>
<proteinExistence type="predicted"/>
<dbReference type="SMART" id="SM00052">
    <property type="entry name" value="EAL"/>
    <property type="match status" value="1"/>
</dbReference>
<feature type="transmembrane region" description="Helical" evidence="1">
    <location>
        <begin position="202"/>
        <end position="223"/>
    </location>
</feature>
<feature type="transmembrane region" description="Helical" evidence="1">
    <location>
        <begin position="6"/>
        <end position="27"/>
    </location>
</feature>
<feature type="transmembrane region" description="Helical" evidence="1">
    <location>
        <begin position="170"/>
        <end position="190"/>
    </location>
</feature>
<dbReference type="RefSeq" id="WP_070048556.1">
    <property type="nucleotide sequence ID" value="NZ_CBCSDO010000003.1"/>
</dbReference>
<dbReference type="InterPro" id="IPR001633">
    <property type="entry name" value="EAL_dom"/>
</dbReference>
<dbReference type="Pfam" id="PF00990">
    <property type="entry name" value="GGDEF"/>
    <property type="match status" value="1"/>
</dbReference>
<keyword evidence="1" id="KW-0812">Transmembrane</keyword>
<evidence type="ECO:0000313" key="5">
    <source>
        <dbReference type="Proteomes" id="UP000242258"/>
    </source>
</evidence>
<dbReference type="InterPro" id="IPR035919">
    <property type="entry name" value="EAL_sf"/>
</dbReference>
<dbReference type="CDD" id="cd01949">
    <property type="entry name" value="GGDEF"/>
    <property type="match status" value="1"/>
</dbReference>
<keyword evidence="1" id="KW-0472">Membrane</keyword>
<dbReference type="Gene3D" id="3.30.70.270">
    <property type="match status" value="1"/>
</dbReference>
<evidence type="ECO:0000259" key="2">
    <source>
        <dbReference type="PROSITE" id="PS50883"/>
    </source>
</evidence>
<dbReference type="PROSITE" id="PS50887">
    <property type="entry name" value="GGDEF"/>
    <property type="match status" value="1"/>
</dbReference>
<dbReference type="PANTHER" id="PTHR33121">
    <property type="entry name" value="CYCLIC DI-GMP PHOSPHODIESTERASE PDEF"/>
    <property type="match status" value="1"/>
</dbReference>
<dbReference type="InterPro" id="IPR029787">
    <property type="entry name" value="Nucleotide_cyclase"/>
</dbReference>
<dbReference type="SUPFAM" id="SSF55073">
    <property type="entry name" value="Nucleotide cyclase"/>
    <property type="match status" value="1"/>
</dbReference>